<feature type="domain" description="Peptidase S11 D-Ala-D-Ala carboxypeptidase A C-terminal" evidence="17">
    <location>
        <begin position="275"/>
        <end position="365"/>
    </location>
</feature>
<evidence type="ECO:0000256" key="7">
    <source>
        <dbReference type="ARBA" id="ARBA00022729"/>
    </source>
</evidence>
<keyword evidence="5 18" id="KW-0121">Carboxypeptidase</keyword>
<dbReference type="SUPFAM" id="SSF56601">
    <property type="entry name" value="beta-lactamase/transpeptidase-like"/>
    <property type="match status" value="1"/>
</dbReference>
<reference evidence="18" key="1">
    <citation type="submission" date="2021-02" db="EMBL/GenBank/DDBJ databases">
        <title>Genome sequence of Rhodospirillales sp. strain TMPK1 isolated from soil.</title>
        <authorList>
            <person name="Nakai R."/>
            <person name="Kusada H."/>
            <person name="Tamaki H."/>
        </authorList>
    </citation>
    <scope>NUCLEOTIDE SEQUENCE</scope>
    <source>
        <strain evidence="18">TMPK1</strain>
    </source>
</reference>
<dbReference type="InterPro" id="IPR015956">
    <property type="entry name" value="Peniciliin-bd_prot_C_sf"/>
</dbReference>
<dbReference type="GO" id="GO:0009002">
    <property type="term" value="F:serine-type D-Ala-D-Ala carboxypeptidase activity"/>
    <property type="evidence" value="ECO:0007669"/>
    <property type="project" value="UniProtKB-EC"/>
</dbReference>
<organism evidence="18 19">
    <name type="scientific">Roseiterribacter gracilis</name>
    <dbReference type="NCBI Taxonomy" id="2812848"/>
    <lineage>
        <taxon>Bacteria</taxon>
        <taxon>Pseudomonadati</taxon>
        <taxon>Pseudomonadota</taxon>
        <taxon>Alphaproteobacteria</taxon>
        <taxon>Rhodospirillales</taxon>
        <taxon>Roseiterribacteraceae</taxon>
        <taxon>Roseiterribacter</taxon>
    </lineage>
</organism>
<feature type="active site" evidence="13">
    <location>
        <position position="123"/>
    </location>
</feature>
<evidence type="ECO:0000259" key="17">
    <source>
        <dbReference type="SMART" id="SM00936"/>
    </source>
</evidence>
<gene>
    <name evidence="18" type="ORF">TMPK1_08020</name>
</gene>
<comment type="function">
    <text evidence="1">Removes C-terminal D-alanyl residues from sugar-peptide cell wall precursors.</text>
</comment>
<dbReference type="InterPro" id="IPR037167">
    <property type="entry name" value="Peptidase_S11_C_sf"/>
</dbReference>
<evidence type="ECO:0000313" key="18">
    <source>
        <dbReference type="EMBL" id="GIL38565.1"/>
    </source>
</evidence>
<comment type="caution">
    <text evidence="18">The sequence shown here is derived from an EMBL/GenBank/DDBJ whole genome shotgun (WGS) entry which is preliminary data.</text>
</comment>
<keyword evidence="10" id="KW-0573">Peptidoglycan synthesis</keyword>
<dbReference type="InterPro" id="IPR001967">
    <property type="entry name" value="Peptidase_S11_N"/>
</dbReference>
<protein>
    <recommendedName>
        <fullName evidence="4">serine-type D-Ala-D-Ala carboxypeptidase</fullName>
        <ecNumber evidence="4">3.4.16.4</ecNumber>
    </recommendedName>
</protein>
<comment type="catalytic activity">
    <reaction evidence="12">
        <text>Preferential cleavage: (Ac)2-L-Lys-D-Ala-|-D-Ala. Also transpeptidation of peptidyl-alanyl moieties that are N-acyl substituents of D-alanine.</text>
        <dbReference type="EC" id="3.4.16.4"/>
    </reaction>
</comment>
<dbReference type="InterPro" id="IPR018044">
    <property type="entry name" value="Peptidase_S11"/>
</dbReference>
<dbReference type="PANTHER" id="PTHR21581">
    <property type="entry name" value="D-ALANYL-D-ALANINE CARBOXYPEPTIDASE"/>
    <property type="match status" value="1"/>
</dbReference>
<dbReference type="Gene3D" id="2.60.410.10">
    <property type="entry name" value="D-Ala-D-Ala carboxypeptidase, C-terminal domain"/>
    <property type="match status" value="1"/>
</dbReference>
<dbReference type="RefSeq" id="WP_420241603.1">
    <property type="nucleotide sequence ID" value="NZ_BOPV01000001.1"/>
</dbReference>
<evidence type="ECO:0000256" key="12">
    <source>
        <dbReference type="ARBA" id="ARBA00034000"/>
    </source>
</evidence>
<dbReference type="EMBL" id="BOPV01000001">
    <property type="protein sequence ID" value="GIL38565.1"/>
    <property type="molecule type" value="Genomic_DNA"/>
</dbReference>
<comment type="pathway">
    <text evidence="2">Cell wall biogenesis; peptidoglycan biosynthesis.</text>
</comment>
<evidence type="ECO:0000256" key="11">
    <source>
        <dbReference type="ARBA" id="ARBA00023316"/>
    </source>
</evidence>
<dbReference type="EC" id="3.4.16.4" evidence="4"/>
<dbReference type="GO" id="GO:0008360">
    <property type="term" value="P:regulation of cell shape"/>
    <property type="evidence" value="ECO:0007669"/>
    <property type="project" value="UniProtKB-KW"/>
</dbReference>
<proteinExistence type="inferred from homology"/>
<keyword evidence="7 16" id="KW-0732">Signal</keyword>
<evidence type="ECO:0000256" key="10">
    <source>
        <dbReference type="ARBA" id="ARBA00022984"/>
    </source>
</evidence>
<keyword evidence="8" id="KW-0378">Hydrolase</keyword>
<evidence type="ECO:0000256" key="13">
    <source>
        <dbReference type="PIRSR" id="PIRSR618044-1"/>
    </source>
</evidence>
<evidence type="ECO:0000256" key="2">
    <source>
        <dbReference type="ARBA" id="ARBA00004752"/>
    </source>
</evidence>
<feature type="binding site" evidence="14">
    <location>
        <position position="225"/>
    </location>
    <ligand>
        <name>substrate</name>
    </ligand>
</feature>
<keyword evidence="19" id="KW-1185">Reference proteome</keyword>
<evidence type="ECO:0000256" key="15">
    <source>
        <dbReference type="RuleBase" id="RU004016"/>
    </source>
</evidence>
<dbReference type="GO" id="GO:0009252">
    <property type="term" value="P:peptidoglycan biosynthetic process"/>
    <property type="evidence" value="ECO:0007669"/>
    <property type="project" value="UniProtKB-KW"/>
</dbReference>
<dbReference type="SUPFAM" id="SSF69189">
    <property type="entry name" value="Penicillin-binding protein associated domain"/>
    <property type="match status" value="1"/>
</dbReference>
<dbReference type="InterPro" id="IPR012907">
    <property type="entry name" value="Peptidase_S11_C"/>
</dbReference>
<evidence type="ECO:0000256" key="16">
    <source>
        <dbReference type="SAM" id="SignalP"/>
    </source>
</evidence>
<evidence type="ECO:0000256" key="14">
    <source>
        <dbReference type="PIRSR" id="PIRSR618044-2"/>
    </source>
</evidence>
<dbReference type="Pfam" id="PF07943">
    <property type="entry name" value="PBP5_C"/>
    <property type="match status" value="1"/>
</dbReference>
<dbReference type="Gene3D" id="3.40.710.10">
    <property type="entry name" value="DD-peptidase/beta-lactamase superfamily"/>
    <property type="match status" value="1"/>
</dbReference>
<keyword evidence="9" id="KW-0133">Cell shape</keyword>
<accession>A0A8S8XB83</accession>
<comment type="similarity">
    <text evidence="3 15">Belongs to the peptidase S11 family.</text>
</comment>
<feature type="chain" id="PRO_5035784054" description="serine-type D-Ala-D-Ala carboxypeptidase" evidence="16">
    <location>
        <begin position="24"/>
        <end position="387"/>
    </location>
</feature>
<keyword evidence="6" id="KW-0645">Protease</keyword>
<feature type="active site" description="Proton acceptor" evidence="13">
    <location>
        <position position="62"/>
    </location>
</feature>
<dbReference type="AlphaFoldDB" id="A0A8S8XB83"/>
<dbReference type="PRINTS" id="PR00725">
    <property type="entry name" value="DADACBPTASE1"/>
</dbReference>
<evidence type="ECO:0000256" key="4">
    <source>
        <dbReference type="ARBA" id="ARBA00012448"/>
    </source>
</evidence>
<dbReference type="Pfam" id="PF00768">
    <property type="entry name" value="Peptidase_S11"/>
    <property type="match status" value="1"/>
</dbReference>
<dbReference type="SMART" id="SM00936">
    <property type="entry name" value="PBP5_C"/>
    <property type="match status" value="1"/>
</dbReference>
<evidence type="ECO:0000256" key="5">
    <source>
        <dbReference type="ARBA" id="ARBA00022645"/>
    </source>
</evidence>
<dbReference type="GO" id="GO:0006508">
    <property type="term" value="P:proteolysis"/>
    <property type="evidence" value="ECO:0007669"/>
    <property type="project" value="UniProtKB-KW"/>
</dbReference>
<keyword evidence="11" id="KW-0961">Cell wall biogenesis/degradation</keyword>
<evidence type="ECO:0000256" key="3">
    <source>
        <dbReference type="ARBA" id="ARBA00007164"/>
    </source>
</evidence>
<name>A0A8S8XB83_9PROT</name>
<evidence type="ECO:0000256" key="8">
    <source>
        <dbReference type="ARBA" id="ARBA00022801"/>
    </source>
</evidence>
<feature type="active site" description="Acyl-ester intermediate" evidence="13">
    <location>
        <position position="59"/>
    </location>
</feature>
<dbReference type="Proteomes" id="UP000681075">
    <property type="component" value="Unassembled WGS sequence"/>
</dbReference>
<evidence type="ECO:0000313" key="19">
    <source>
        <dbReference type="Proteomes" id="UP000681075"/>
    </source>
</evidence>
<evidence type="ECO:0000256" key="9">
    <source>
        <dbReference type="ARBA" id="ARBA00022960"/>
    </source>
</evidence>
<evidence type="ECO:0000256" key="6">
    <source>
        <dbReference type="ARBA" id="ARBA00022670"/>
    </source>
</evidence>
<dbReference type="PANTHER" id="PTHR21581:SF6">
    <property type="entry name" value="TRAFFICKING PROTEIN PARTICLE COMPLEX SUBUNIT 12"/>
    <property type="match status" value="1"/>
</dbReference>
<dbReference type="GO" id="GO:0071555">
    <property type="term" value="P:cell wall organization"/>
    <property type="evidence" value="ECO:0007669"/>
    <property type="project" value="UniProtKB-KW"/>
</dbReference>
<evidence type="ECO:0000256" key="1">
    <source>
        <dbReference type="ARBA" id="ARBA00003217"/>
    </source>
</evidence>
<sequence>MSVRRLSLFASLLVLLVAGLAHAAGPTMDTAAKQAVIIDVTTGRVLFEKNADQRMPTSSMSKIMTAYMVFDAIKQGRLKMDDMLTVSRSAWGEGGKAGGSEMFLALGESVSVENLLRGVIIASGNDATRVLAEAIAGSEGAFAEQMTARAKKLGAMNTNFRNASGLPDPEHYSTARDLAIIGMALIRDFPEHYHFYSEREFTWNKIKQGNRNPLLYKGIGVDGMKTGHTEAAGYGLTASAERNGRRIIMVMNGLPSMQARADEGANLIEFGFREYQMVDVARPGEIIDNAGVWLGTQDRVPLTVAAPAKTVLSNEEKRTMKAVVRMPQTVKAPIAQGQPIGTLVLSTATGQPIEFPLVAAQPVERLGLFGRIGASLSYLLSGPPKTS</sequence>
<feature type="signal peptide" evidence="16">
    <location>
        <begin position="1"/>
        <end position="23"/>
    </location>
</feature>
<dbReference type="InterPro" id="IPR012338">
    <property type="entry name" value="Beta-lactam/transpept-like"/>
</dbReference>